<name>A0ABQ1IA28_9PROT</name>
<dbReference type="Gene3D" id="2.60.120.10">
    <property type="entry name" value="Jelly Rolls"/>
    <property type="match status" value="1"/>
</dbReference>
<dbReference type="InterPro" id="IPR014710">
    <property type="entry name" value="RmlC-like_jellyroll"/>
</dbReference>
<gene>
    <name evidence="1" type="ORF">GCM10011505_01360</name>
</gene>
<dbReference type="EMBL" id="BMDZ01000001">
    <property type="protein sequence ID" value="GGB23861.1"/>
    <property type="molecule type" value="Genomic_DNA"/>
</dbReference>
<reference evidence="2" key="1">
    <citation type="journal article" date="2019" name="Int. J. Syst. Evol. Microbiol.">
        <title>The Global Catalogue of Microorganisms (GCM) 10K type strain sequencing project: providing services to taxonomists for standard genome sequencing and annotation.</title>
        <authorList>
            <consortium name="The Broad Institute Genomics Platform"/>
            <consortium name="The Broad Institute Genome Sequencing Center for Infectious Disease"/>
            <person name="Wu L."/>
            <person name="Ma J."/>
        </authorList>
    </citation>
    <scope>NUCLEOTIDE SEQUENCE [LARGE SCALE GENOMIC DNA]</scope>
    <source>
        <strain evidence="2">CGMCC 1.10188</strain>
    </source>
</reference>
<accession>A0ABQ1IA28</accession>
<dbReference type="Proteomes" id="UP000603352">
    <property type="component" value="Unassembled WGS sequence"/>
</dbReference>
<dbReference type="Pfam" id="PF05962">
    <property type="entry name" value="HutD"/>
    <property type="match status" value="1"/>
</dbReference>
<sequence length="207" mass="21460">MDAAHVTRFLPAAGHRRMPWKNGGGETVEIAVSPAGAGLDAFDWRLSMATVAVDGPFSTFPGIDRTLAVLTGAGMVLDIAGLGRRTLDPATLPLAFPADRPTTAQLVNGPITDLNLMTRRGRLVHDVTRLRVTVPQALAATSDILVLLCASGHAGVRVGEARIGLAPLDALLIAGRPQTEPACEIAADGTDSAAVIFICRISDGLPG</sequence>
<protein>
    <recommendedName>
        <fullName evidence="3">HutD family protein</fullName>
    </recommendedName>
</protein>
<dbReference type="CDD" id="cd20293">
    <property type="entry name" value="cupin_HutD_N"/>
    <property type="match status" value="1"/>
</dbReference>
<comment type="caution">
    <text evidence="1">The sequence shown here is derived from an EMBL/GenBank/DDBJ whole genome shotgun (WGS) entry which is preliminary data.</text>
</comment>
<proteinExistence type="predicted"/>
<dbReference type="InterPro" id="IPR010282">
    <property type="entry name" value="Uncharacterised_HutD/Ves"/>
</dbReference>
<evidence type="ECO:0000313" key="2">
    <source>
        <dbReference type="Proteomes" id="UP000603352"/>
    </source>
</evidence>
<dbReference type="PANTHER" id="PTHR37943">
    <property type="entry name" value="PROTEIN VES"/>
    <property type="match status" value="1"/>
</dbReference>
<evidence type="ECO:0000313" key="1">
    <source>
        <dbReference type="EMBL" id="GGB23861.1"/>
    </source>
</evidence>
<dbReference type="InterPro" id="IPR011051">
    <property type="entry name" value="RmlC_Cupin_sf"/>
</dbReference>
<evidence type="ECO:0008006" key="3">
    <source>
        <dbReference type="Google" id="ProtNLM"/>
    </source>
</evidence>
<dbReference type="SUPFAM" id="SSF51182">
    <property type="entry name" value="RmlC-like cupins"/>
    <property type="match status" value="1"/>
</dbReference>
<dbReference type="PANTHER" id="PTHR37943:SF1">
    <property type="entry name" value="PROTEIN VES"/>
    <property type="match status" value="1"/>
</dbReference>
<keyword evidence="2" id="KW-1185">Reference proteome</keyword>
<organism evidence="1 2">
    <name type="scientific">Tistrella bauzanensis</name>
    <dbReference type="NCBI Taxonomy" id="657419"/>
    <lineage>
        <taxon>Bacteria</taxon>
        <taxon>Pseudomonadati</taxon>
        <taxon>Pseudomonadota</taxon>
        <taxon>Alphaproteobacteria</taxon>
        <taxon>Geminicoccales</taxon>
        <taxon>Geminicoccaceae</taxon>
        <taxon>Tistrella</taxon>
    </lineage>
</organism>